<dbReference type="Gene3D" id="1.10.10.10">
    <property type="entry name" value="Winged helix-like DNA-binding domain superfamily/Winged helix DNA-binding domain"/>
    <property type="match status" value="1"/>
</dbReference>
<dbReference type="Gene3D" id="1.20.120.530">
    <property type="entry name" value="GntR ligand-binding domain-like"/>
    <property type="match status" value="1"/>
</dbReference>
<dbReference type="PROSITE" id="PS50949">
    <property type="entry name" value="HTH_GNTR"/>
    <property type="match status" value="1"/>
</dbReference>
<dbReference type="EMBL" id="FOYI01000017">
    <property type="protein sequence ID" value="SFR19651.1"/>
    <property type="molecule type" value="Genomic_DNA"/>
</dbReference>
<organism evidence="5 6">
    <name type="scientific">Poseidonocella sedimentorum</name>
    <dbReference type="NCBI Taxonomy" id="871652"/>
    <lineage>
        <taxon>Bacteria</taxon>
        <taxon>Pseudomonadati</taxon>
        <taxon>Pseudomonadota</taxon>
        <taxon>Alphaproteobacteria</taxon>
        <taxon>Rhodobacterales</taxon>
        <taxon>Roseobacteraceae</taxon>
        <taxon>Poseidonocella</taxon>
    </lineage>
</organism>
<keyword evidence="6" id="KW-1185">Reference proteome</keyword>
<dbReference type="Pfam" id="PF07729">
    <property type="entry name" value="FCD"/>
    <property type="match status" value="1"/>
</dbReference>
<dbReference type="STRING" id="871652.SAMN04515673_11738"/>
<evidence type="ECO:0000313" key="5">
    <source>
        <dbReference type="EMBL" id="SFR19651.1"/>
    </source>
</evidence>
<dbReference type="InterPro" id="IPR036388">
    <property type="entry name" value="WH-like_DNA-bd_sf"/>
</dbReference>
<dbReference type="GO" id="GO:0003677">
    <property type="term" value="F:DNA binding"/>
    <property type="evidence" value="ECO:0007669"/>
    <property type="project" value="UniProtKB-KW"/>
</dbReference>
<name>A0A1I6EPY9_9RHOB</name>
<dbReference type="Pfam" id="PF00392">
    <property type="entry name" value="GntR"/>
    <property type="match status" value="1"/>
</dbReference>
<dbReference type="OrthoDB" id="9788098at2"/>
<evidence type="ECO:0000256" key="3">
    <source>
        <dbReference type="ARBA" id="ARBA00023163"/>
    </source>
</evidence>
<keyword evidence="2 5" id="KW-0238">DNA-binding</keyword>
<keyword evidence="1" id="KW-0805">Transcription regulation</keyword>
<keyword evidence="3" id="KW-0804">Transcription</keyword>
<dbReference type="Proteomes" id="UP000199302">
    <property type="component" value="Unassembled WGS sequence"/>
</dbReference>
<dbReference type="InterPro" id="IPR008920">
    <property type="entry name" value="TF_FadR/GntR_C"/>
</dbReference>
<feature type="domain" description="HTH gntR-type" evidence="4">
    <location>
        <begin position="14"/>
        <end position="81"/>
    </location>
</feature>
<evidence type="ECO:0000313" key="6">
    <source>
        <dbReference type="Proteomes" id="UP000199302"/>
    </source>
</evidence>
<dbReference type="InterPro" id="IPR000524">
    <property type="entry name" value="Tscrpt_reg_HTH_GntR"/>
</dbReference>
<dbReference type="SUPFAM" id="SSF46785">
    <property type="entry name" value="Winged helix' DNA-binding domain"/>
    <property type="match status" value="1"/>
</dbReference>
<dbReference type="SMART" id="SM00345">
    <property type="entry name" value="HTH_GNTR"/>
    <property type="match status" value="1"/>
</dbReference>
<protein>
    <submittedName>
        <fullName evidence="5">DNA-binding transcriptional regulator, GntR family</fullName>
    </submittedName>
</protein>
<evidence type="ECO:0000256" key="2">
    <source>
        <dbReference type="ARBA" id="ARBA00023125"/>
    </source>
</evidence>
<dbReference type="SMART" id="SM00895">
    <property type="entry name" value="FCD"/>
    <property type="match status" value="1"/>
</dbReference>
<dbReference type="InterPro" id="IPR011711">
    <property type="entry name" value="GntR_C"/>
</dbReference>
<evidence type="ECO:0000256" key="1">
    <source>
        <dbReference type="ARBA" id="ARBA00023015"/>
    </source>
</evidence>
<dbReference type="PANTHER" id="PTHR43537:SF45">
    <property type="entry name" value="GNTR FAMILY REGULATORY PROTEIN"/>
    <property type="match status" value="1"/>
</dbReference>
<dbReference type="GO" id="GO:0003700">
    <property type="term" value="F:DNA-binding transcription factor activity"/>
    <property type="evidence" value="ECO:0007669"/>
    <property type="project" value="InterPro"/>
</dbReference>
<proteinExistence type="predicted"/>
<sequence>MAQLAIPPLEIAAASTTDQVFDALYDAIVSLKLEPGAKVSESEIAAQLNVSRQPVRDVFFRLSKLGLIAIRPQRATLVTRISEAALVEAVFVRTALEVECLRAVIAAGRAEDVAAFRREIAAQERAAADPEAGPFHALDEAFHAQICTRAGHPHAWALIRDQKAHMDRVRYLTLSLERRQFVLEEHRGIVDAIAAGEAALADARLRAHLGGVLDVVGRIRDGNPEYFEPPA</sequence>
<dbReference type="PANTHER" id="PTHR43537">
    <property type="entry name" value="TRANSCRIPTIONAL REGULATOR, GNTR FAMILY"/>
    <property type="match status" value="1"/>
</dbReference>
<dbReference type="SUPFAM" id="SSF48008">
    <property type="entry name" value="GntR ligand-binding domain-like"/>
    <property type="match status" value="1"/>
</dbReference>
<accession>A0A1I6EPY9</accession>
<reference evidence="5 6" key="1">
    <citation type="submission" date="2016-10" db="EMBL/GenBank/DDBJ databases">
        <authorList>
            <person name="de Groot N.N."/>
        </authorList>
    </citation>
    <scope>NUCLEOTIDE SEQUENCE [LARGE SCALE GENOMIC DNA]</scope>
    <source>
        <strain evidence="6">KMM 9023,NRIC 0796,JCM 17311,KCTC 23692</strain>
    </source>
</reference>
<dbReference type="RefSeq" id="WP_092082583.1">
    <property type="nucleotide sequence ID" value="NZ_FOYI01000017.1"/>
</dbReference>
<dbReference type="InterPro" id="IPR036390">
    <property type="entry name" value="WH_DNA-bd_sf"/>
</dbReference>
<dbReference type="AlphaFoldDB" id="A0A1I6EPY9"/>
<gene>
    <name evidence="5" type="ORF">SAMN04515673_11738</name>
</gene>
<evidence type="ECO:0000259" key="4">
    <source>
        <dbReference type="PROSITE" id="PS50949"/>
    </source>
</evidence>